<dbReference type="GO" id="GO:0009755">
    <property type="term" value="P:hormone-mediated signaling pathway"/>
    <property type="evidence" value="ECO:0007669"/>
    <property type="project" value="TreeGrafter"/>
</dbReference>
<sequence length="327" mass="37478">MKTNSGYNILIFLFSTFLVGSSFVYEPKEIFQNPFFLKYAQRSTLPSPSMHKRQEIKHSAHKDAISSIPVTECMTVLMENGKYHFVSNGDDTKLNSPTITLLVSQEVLYPFFDGWELNEKVFPSKHDHPIDFNDRFKEFCSKGSFDEKNRKTLRFVASQNAAVIQYRIPTKGEGFSFTFNDVLNLEPCNVLMTVNQGTFSLRNEGRPKNCSLTTLLFPANLKIVNMNVGINKENEKSFEVSSKSMKNKRVDIPCHQRSNEDYIEFGGSAQLDSSELSMKQNLCGIKNRSINKGTNNFMWFNNVDVKEAEEEDLNQSTNYIMMCPDYL</sequence>
<dbReference type="InterPro" id="IPR056177">
    <property type="entry name" value="CRF-BP_N"/>
</dbReference>
<dbReference type="EMBL" id="HG994580">
    <property type="protein sequence ID" value="CAF2749719.1"/>
    <property type="molecule type" value="Genomic_DNA"/>
</dbReference>
<dbReference type="GO" id="GO:0005615">
    <property type="term" value="C:extracellular space"/>
    <property type="evidence" value="ECO:0007669"/>
    <property type="project" value="TreeGrafter"/>
</dbReference>
<dbReference type="GO" id="GO:0051460">
    <property type="term" value="P:negative regulation of corticotropin secretion"/>
    <property type="evidence" value="ECO:0007669"/>
    <property type="project" value="TreeGrafter"/>
</dbReference>
<dbReference type="GO" id="GO:0051424">
    <property type="term" value="F:corticotropin-releasing hormone binding"/>
    <property type="evidence" value="ECO:0007669"/>
    <property type="project" value="InterPro"/>
</dbReference>
<keyword evidence="3" id="KW-1185">Reference proteome</keyword>
<gene>
    <name evidence="2" type="ORF">LSAA_567</name>
</gene>
<dbReference type="Pfam" id="PF05428">
    <property type="entry name" value="CRF-BP_N"/>
    <property type="match status" value="1"/>
</dbReference>
<evidence type="ECO:0000313" key="3">
    <source>
        <dbReference type="Proteomes" id="UP000675881"/>
    </source>
</evidence>
<dbReference type="InterPro" id="IPR008435">
    <property type="entry name" value="CRF-bd"/>
</dbReference>
<organism evidence="2 3">
    <name type="scientific">Lepeophtheirus salmonis</name>
    <name type="common">Salmon louse</name>
    <name type="synonym">Caligus salmonis</name>
    <dbReference type="NCBI Taxonomy" id="72036"/>
    <lineage>
        <taxon>Eukaryota</taxon>
        <taxon>Metazoa</taxon>
        <taxon>Ecdysozoa</taxon>
        <taxon>Arthropoda</taxon>
        <taxon>Crustacea</taxon>
        <taxon>Multicrustacea</taxon>
        <taxon>Hexanauplia</taxon>
        <taxon>Copepoda</taxon>
        <taxon>Siphonostomatoida</taxon>
        <taxon>Caligidae</taxon>
        <taxon>Lepeophtheirus</taxon>
    </lineage>
</organism>
<dbReference type="AlphaFoldDB" id="A0A7R8GYM6"/>
<feature type="domain" description="Corticotropin-releasing factor binding protein N-terminal" evidence="1">
    <location>
        <begin position="110"/>
        <end position="179"/>
    </location>
</feature>
<protein>
    <submittedName>
        <fullName evidence="2">(salmon louse) hypothetical protein</fullName>
    </submittedName>
</protein>
<evidence type="ECO:0000259" key="1">
    <source>
        <dbReference type="Pfam" id="PF05428"/>
    </source>
</evidence>
<evidence type="ECO:0000313" key="2">
    <source>
        <dbReference type="EMBL" id="CAF2749719.1"/>
    </source>
</evidence>
<name>A0A7R8GYM6_LEPSM</name>
<dbReference type="Proteomes" id="UP000675881">
    <property type="component" value="Chromosome 1"/>
</dbReference>
<dbReference type="PANTHER" id="PTHR10278">
    <property type="entry name" value="CORTICOTROPIN-RELEASING FACTOR-BINDING PROTEIN"/>
    <property type="match status" value="1"/>
</dbReference>
<proteinExistence type="predicted"/>
<dbReference type="OrthoDB" id="10056927at2759"/>
<dbReference type="PANTHER" id="PTHR10278:SF0">
    <property type="entry name" value="CORTICOTROPIN-RELEASING FACTOR-BINDING PROTEIN"/>
    <property type="match status" value="1"/>
</dbReference>
<accession>A0A7R8GYM6</accession>
<reference evidence="2" key="1">
    <citation type="submission" date="2021-02" db="EMBL/GenBank/DDBJ databases">
        <authorList>
            <person name="Bekaert M."/>
        </authorList>
    </citation>
    <scope>NUCLEOTIDE SEQUENCE</scope>
    <source>
        <strain evidence="2">IoA-00</strain>
    </source>
</reference>